<dbReference type="Pfam" id="PF00067">
    <property type="entry name" value="p450"/>
    <property type="match status" value="1"/>
</dbReference>
<organism evidence="5 6">
    <name type="scientific">Pannus brasiliensis CCIBt3594</name>
    <dbReference type="NCBI Taxonomy" id="1427578"/>
    <lineage>
        <taxon>Bacteria</taxon>
        <taxon>Bacillati</taxon>
        <taxon>Cyanobacteriota</taxon>
        <taxon>Cyanophyceae</taxon>
        <taxon>Oscillatoriophycideae</taxon>
        <taxon>Chroococcales</taxon>
        <taxon>Microcystaceae</taxon>
        <taxon>Pannus</taxon>
    </lineage>
</organism>
<dbReference type="GO" id="GO:0004497">
    <property type="term" value="F:monooxygenase activity"/>
    <property type="evidence" value="ECO:0007669"/>
    <property type="project" value="UniProtKB-KW"/>
</dbReference>
<keyword evidence="3 4" id="KW-0479">Metal-binding</keyword>
<keyword evidence="4" id="KW-0503">Monooxygenase</keyword>
<accession>A0AAW9QJI7</accession>
<reference evidence="5 6" key="1">
    <citation type="submission" date="2024-01" db="EMBL/GenBank/DDBJ databases">
        <title>Genomic insights into the taxonomy and metabolism of the cyanobacterium Pannus brasiliensis CCIBt3594.</title>
        <authorList>
            <person name="Machado M."/>
            <person name="Botero N.B."/>
            <person name="Andreote A.P.D."/>
            <person name="Feitosa A.M.T."/>
            <person name="Popin R."/>
            <person name="Sivonen K."/>
            <person name="Fiore M.F."/>
        </authorList>
    </citation>
    <scope>NUCLEOTIDE SEQUENCE [LARGE SCALE GENOMIC DNA]</scope>
    <source>
        <strain evidence="5 6">CCIBt3594</strain>
    </source>
</reference>
<keyword evidence="4" id="KW-0560">Oxidoreductase</keyword>
<evidence type="ECO:0000313" key="5">
    <source>
        <dbReference type="EMBL" id="MEG3437150.1"/>
    </source>
</evidence>
<dbReference type="SUPFAM" id="SSF48264">
    <property type="entry name" value="Cytochrome P450"/>
    <property type="match status" value="1"/>
</dbReference>
<comment type="cofactor">
    <cofactor evidence="1 3">
        <name>heme</name>
        <dbReference type="ChEBI" id="CHEBI:30413"/>
    </cofactor>
</comment>
<dbReference type="InterPro" id="IPR001128">
    <property type="entry name" value="Cyt_P450"/>
</dbReference>
<evidence type="ECO:0000256" key="4">
    <source>
        <dbReference type="RuleBase" id="RU000461"/>
    </source>
</evidence>
<dbReference type="RefSeq" id="WP_332864635.1">
    <property type="nucleotide sequence ID" value="NZ_JBAFSM010000013.1"/>
</dbReference>
<dbReference type="PROSITE" id="PS00086">
    <property type="entry name" value="CYTOCHROME_P450"/>
    <property type="match status" value="1"/>
</dbReference>
<feature type="binding site" description="axial binding residue" evidence="3">
    <location>
        <position position="395"/>
    </location>
    <ligand>
        <name>heme</name>
        <dbReference type="ChEBI" id="CHEBI:30413"/>
    </ligand>
    <ligandPart>
        <name>Fe</name>
        <dbReference type="ChEBI" id="CHEBI:18248"/>
    </ligandPart>
</feature>
<dbReference type="PRINTS" id="PR00463">
    <property type="entry name" value="EP450I"/>
</dbReference>
<evidence type="ECO:0000256" key="1">
    <source>
        <dbReference type="ARBA" id="ARBA00001971"/>
    </source>
</evidence>
<dbReference type="GO" id="GO:0020037">
    <property type="term" value="F:heme binding"/>
    <property type="evidence" value="ECO:0007669"/>
    <property type="project" value="InterPro"/>
</dbReference>
<dbReference type="CDD" id="cd11053">
    <property type="entry name" value="CYP110-like"/>
    <property type="match status" value="1"/>
</dbReference>
<dbReference type="GO" id="GO:0005506">
    <property type="term" value="F:iron ion binding"/>
    <property type="evidence" value="ECO:0007669"/>
    <property type="project" value="InterPro"/>
</dbReference>
<dbReference type="InterPro" id="IPR017972">
    <property type="entry name" value="Cyt_P450_CS"/>
</dbReference>
<dbReference type="EMBL" id="JBAFSM010000013">
    <property type="protein sequence ID" value="MEG3437150.1"/>
    <property type="molecule type" value="Genomic_DNA"/>
</dbReference>
<evidence type="ECO:0000313" key="6">
    <source>
        <dbReference type="Proteomes" id="UP001328733"/>
    </source>
</evidence>
<protein>
    <submittedName>
        <fullName evidence="5">Cytochrome P450</fullName>
    </submittedName>
</protein>
<keyword evidence="3 4" id="KW-0408">Iron</keyword>
<dbReference type="PANTHER" id="PTHR24305:SF166">
    <property type="entry name" value="CYTOCHROME P450 12A4, MITOCHONDRIAL-RELATED"/>
    <property type="match status" value="1"/>
</dbReference>
<dbReference type="PANTHER" id="PTHR24305">
    <property type="entry name" value="CYTOCHROME P450"/>
    <property type="match status" value="1"/>
</dbReference>
<name>A0AAW9QJI7_9CHRO</name>
<sequence length="452" mass="51804">MPLPDGPKTWPLLQMFHFLTRPLEYLDNCAREYPDIFTAPVGITGLKPTVYVSHPQGNQQLLTRDTKEFEAPGWVNQILLPLVGNQSLLMLEGENHRRARQLLMPSFHGERMRHYGQVICDLAREVSNQWQPGERFIAFETMQKISLAVILREVFGLEEGPRYEKLEQLISSVLKRLSSPLGVALLFIPALQRNLGSWSPWGRFLEEQQQIDELLYAEIKYRRANFDPTRTDILSLMLAARDTQGQPMTDLELHDELISLLIGGHDTTATALAWALYWIHKLPPVREQLLQELATLGENPDPMEIVRLPYLSAICSETLRIYPMTIHTLPRQVKSSVELMGYQLSPGTMVVSLIYLTHHREDLYPEPKLFKPERFLTKQFSPYEYLPFGGGARRCIGMEFAQFEMKLILATILSNWEIELADSRPVKPVRRWVTLGPSNGVKLVAIAPKQKI</sequence>
<keyword evidence="6" id="KW-1185">Reference proteome</keyword>
<dbReference type="InterPro" id="IPR050121">
    <property type="entry name" value="Cytochrome_P450_monoxygenase"/>
</dbReference>
<comment type="caution">
    <text evidence="5">The sequence shown here is derived from an EMBL/GenBank/DDBJ whole genome shotgun (WGS) entry which is preliminary data.</text>
</comment>
<evidence type="ECO:0000256" key="3">
    <source>
        <dbReference type="PIRSR" id="PIRSR602401-1"/>
    </source>
</evidence>
<comment type="similarity">
    <text evidence="2 4">Belongs to the cytochrome P450 family.</text>
</comment>
<proteinExistence type="inferred from homology"/>
<dbReference type="Proteomes" id="UP001328733">
    <property type="component" value="Unassembled WGS sequence"/>
</dbReference>
<dbReference type="InterPro" id="IPR036396">
    <property type="entry name" value="Cyt_P450_sf"/>
</dbReference>
<dbReference type="Gene3D" id="1.10.630.10">
    <property type="entry name" value="Cytochrome P450"/>
    <property type="match status" value="1"/>
</dbReference>
<dbReference type="PRINTS" id="PR00385">
    <property type="entry name" value="P450"/>
</dbReference>
<dbReference type="InterPro" id="IPR002401">
    <property type="entry name" value="Cyt_P450_E_grp-I"/>
</dbReference>
<keyword evidence="3 4" id="KW-0349">Heme</keyword>
<dbReference type="AlphaFoldDB" id="A0AAW9QJI7"/>
<dbReference type="GO" id="GO:0016705">
    <property type="term" value="F:oxidoreductase activity, acting on paired donors, with incorporation or reduction of molecular oxygen"/>
    <property type="evidence" value="ECO:0007669"/>
    <property type="project" value="InterPro"/>
</dbReference>
<gene>
    <name evidence="5" type="ORF">V0288_08470</name>
</gene>
<evidence type="ECO:0000256" key="2">
    <source>
        <dbReference type="ARBA" id="ARBA00010617"/>
    </source>
</evidence>